<dbReference type="PANTHER" id="PTHR43081">
    <property type="entry name" value="ADENYLATE CYCLASE, TERMINAL-DIFFERENTIATION SPECIFIC-RELATED"/>
    <property type="match status" value="1"/>
</dbReference>
<dbReference type="OrthoDB" id="9768499at2"/>
<dbReference type="PROSITE" id="PS50125">
    <property type="entry name" value="GUANYLATE_CYCLASE_2"/>
    <property type="match status" value="1"/>
</dbReference>
<feature type="transmembrane region" description="Helical" evidence="1">
    <location>
        <begin position="136"/>
        <end position="155"/>
    </location>
</feature>
<gene>
    <name evidence="3" type="ORF">AWE51_10000</name>
</gene>
<dbReference type="InterPro" id="IPR050697">
    <property type="entry name" value="Adenylyl/Guanylyl_Cyclase_3/4"/>
</dbReference>
<dbReference type="GO" id="GO:0035556">
    <property type="term" value="P:intracellular signal transduction"/>
    <property type="evidence" value="ECO:0007669"/>
    <property type="project" value="InterPro"/>
</dbReference>
<comment type="caution">
    <text evidence="3">The sequence shown here is derived from an EMBL/GenBank/DDBJ whole genome shotgun (WGS) entry which is preliminary data.</text>
</comment>
<keyword evidence="1" id="KW-1133">Transmembrane helix</keyword>
<keyword evidence="4" id="KW-1185">Reference proteome</keyword>
<dbReference type="Proteomes" id="UP000076715">
    <property type="component" value="Unassembled WGS sequence"/>
</dbReference>
<dbReference type="AlphaFoldDB" id="A0A162ZQS7"/>
<protein>
    <recommendedName>
        <fullName evidence="2">Guanylate cyclase domain-containing protein</fullName>
    </recommendedName>
</protein>
<dbReference type="InterPro" id="IPR029787">
    <property type="entry name" value="Nucleotide_cyclase"/>
</dbReference>
<evidence type="ECO:0000256" key="1">
    <source>
        <dbReference type="SAM" id="Phobius"/>
    </source>
</evidence>
<proteinExistence type="predicted"/>
<feature type="domain" description="Guanylate cyclase" evidence="2">
    <location>
        <begin position="184"/>
        <end position="313"/>
    </location>
</feature>
<sequence length="363" mass="42102">MSNAKYKRYLKQSIPFGIIWLVFAVVYTFLEFGILGDSKYYPSTGNLYDFKSSFIHSCIAGFLSGFIQGWIELVWLRKLFINRALWVKVVVKSIFYVSFILIVLIIFSLLANSRLLKLGLFDPLVIRSLYVFMQEFSFWSVVIYLGLISFVALLFSEIREYVGMGVLYNFLLGKYHKPKQEIRIFMFLDMKASTTIAESIGHKQYFKLIKKYYADMTDAILETEGEIYQYVGDEIVVSWPERKGIQHNNCIRCFKKIKDAFEKNKQEYILEFGIAPDFKAGYHIGEVTIGEIGNIKKDIIYTGDILNTTARIQATCNTYKTKVLISEKLLLKLSKEKDFTHTKIGELELRGKKELVQLHSISF</sequence>
<dbReference type="STRING" id="1642818.AWE51_10000"/>
<feature type="transmembrane region" description="Helical" evidence="1">
    <location>
        <begin position="54"/>
        <end position="73"/>
    </location>
</feature>
<dbReference type="PANTHER" id="PTHR43081:SF1">
    <property type="entry name" value="ADENYLATE CYCLASE, TERMINAL-DIFFERENTIATION SPECIFIC"/>
    <property type="match status" value="1"/>
</dbReference>
<feature type="transmembrane region" description="Helical" evidence="1">
    <location>
        <begin position="94"/>
        <end position="116"/>
    </location>
</feature>
<dbReference type="RefSeq" id="WP_066316073.1">
    <property type="nucleotide sequence ID" value="NZ_LQRT01000024.1"/>
</dbReference>
<dbReference type="InterPro" id="IPR001054">
    <property type="entry name" value="A/G_cyclase"/>
</dbReference>
<keyword evidence="1" id="KW-0472">Membrane</keyword>
<dbReference type="Pfam" id="PF00211">
    <property type="entry name" value="Guanylate_cyc"/>
    <property type="match status" value="1"/>
</dbReference>
<dbReference type="SUPFAM" id="SSF55073">
    <property type="entry name" value="Nucleotide cyclase"/>
    <property type="match status" value="1"/>
</dbReference>
<reference evidence="3 4" key="1">
    <citation type="submission" date="2016-01" db="EMBL/GenBank/DDBJ databases">
        <title>The draft genome sequence of Aquimarina sp. RZW4-3-2.</title>
        <authorList>
            <person name="Wang Y."/>
        </authorList>
    </citation>
    <scope>NUCLEOTIDE SEQUENCE [LARGE SCALE GENOMIC DNA]</scope>
    <source>
        <strain evidence="3 4">RZW4-3-2</strain>
    </source>
</reference>
<dbReference type="GO" id="GO:0004016">
    <property type="term" value="F:adenylate cyclase activity"/>
    <property type="evidence" value="ECO:0007669"/>
    <property type="project" value="UniProtKB-ARBA"/>
</dbReference>
<dbReference type="EMBL" id="LQRT01000024">
    <property type="protein sequence ID" value="KZS39963.1"/>
    <property type="molecule type" value="Genomic_DNA"/>
</dbReference>
<name>A0A162ZQS7_9FLAO</name>
<keyword evidence="1" id="KW-0812">Transmembrane</keyword>
<evidence type="ECO:0000259" key="2">
    <source>
        <dbReference type="PROSITE" id="PS50125"/>
    </source>
</evidence>
<organism evidence="3 4">
    <name type="scientific">Aquimarina aggregata</name>
    <dbReference type="NCBI Taxonomy" id="1642818"/>
    <lineage>
        <taxon>Bacteria</taxon>
        <taxon>Pseudomonadati</taxon>
        <taxon>Bacteroidota</taxon>
        <taxon>Flavobacteriia</taxon>
        <taxon>Flavobacteriales</taxon>
        <taxon>Flavobacteriaceae</taxon>
        <taxon>Aquimarina</taxon>
    </lineage>
</organism>
<dbReference type="CDD" id="cd07302">
    <property type="entry name" value="CHD"/>
    <property type="match status" value="1"/>
</dbReference>
<dbReference type="Gene3D" id="3.30.70.1230">
    <property type="entry name" value="Nucleotide cyclase"/>
    <property type="match status" value="1"/>
</dbReference>
<evidence type="ECO:0000313" key="3">
    <source>
        <dbReference type="EMBL" id="KZS39963.1"/>
    </source>
</evidence>
<evidence type="ECO:0000313" key="4">
    <source>
        <dbReference type="Proteomes" id="UP000076715"/>
    </source>
</evidence>
<feature type="transmembrane region" description="Helical" evidence="1">
    <location>
        <begin position="12"/>
        <end position="34"/>
    </location>
</feature>
<dbReference type="GO" id="GO:0009190">
    <property type="term" value="P:cyclic nucleotide biosynthetic process"/>
    <property type="evidence" value="ECO:0007669"/>
    <property type="project" value="InterPro"/>
</dbReference>
<accession>A0A162ZQS7</accession>